<dbReference type="PIRSF" id="PIRSF006268">
    <property type="entry name" value="ApbE"/>
    <property type="match status" value="1"/>
</dbReference>
<protein>
    <recommendedName>
        <fullName evidence="2 10">FAD:protein FMN transferase</fullName>
        <ecNumber evidence="1 10">2.7.1.180</ecNumber>
    </recommendedName>
    <alternativeName>
        <fullName evidence="8 10">Flavin transferase</fullName>
    </alternativeName>
</protein>
<comment type="caution">
    <text evidence="13">The sequence shown here is derived from an EMBL/GenBank/DDBJ whole genome shotgun (WGS) entry which is preliminary data.</text>
</comment>
<dbReference type="EC" id="2.7.1.180" evidence="1 10"/>
<evidence type="ECO:0000313" key="12">
    <source>
        <dbReference type="EMBL" id="NMD85974.1"/>
    </source>
</evidence>
<dbReference type="PANTHER" id="PTHR30040:SF2">
    <property type="entry name" value="FAD:PROTEIN FMN TRANSFERASE"/>
    <property type="match status" value="1"/>
</dbReference>
<dbReference type="OrthoDB" id="9778595at2"/>
<evidence type="ECO:0000256" key="10">
    <source>
        <dbReference type="PIRNR" id="PIRNR006268"/>
    </source>
</evidence>
<dbReference type="GO" id="GO:0046872">
    <property type="term" value="F:metal ion binding"/>
    <property type="evidence" value="ECO:0007669"/>
    <property type="project" value="UniProtKB-UniRule"/>
</dbReference>
<evidence type="ECO:0000256" key="3">
    <source>
        <dbReference type="ARBA" id="ARBA00022630"/>
    </source>
</evidence>
<keyword evidence="4 10" id="KW-0808">Transferase</keyword>
<reference evidence="13 14" key="1">
    <citation type="submission" date="2018-04" db="EMBL/GenBank/DDBJ databases">
        <title>Genomic Encyclopedia of Type Strains, Phase IV (KMG-IV): sequencing the most valuable type-strain genomes for metagenomic binning, comparative biology and taxonomic classification.</title>
        <authorList>
            <person name="Goeker M."/>
        </authorList>
    </citation>
    <scope>NUCLEOTIDE SEQUENCE [LARGE SCALE GENOMIC DNA]</scope>
    <source>
        <strain evidence="13 14">DSM 14823</strain>
    </source>
</reference>
<accession>A0A2U1ASF7</accession>
<evidence type="ECO:0000256" key="11">
    <source>
        <dbReference type="PIRSR" id="PIRSR006268-2"/>
    </source>
</evidence>
<dbReference type="EMBL" id="JABAEW010000007">
    <property type="protein sequence ID" value="NMD85974.1"/>
    <property type="molecule type" value="Genomic_DNA"/>
</dbReference>
<dbReference type="GO" id="GO:0016740">
    <property type="term" value="F:transferase activity"/>
    <property type="evidence" value="ECO:0007669"/>
    <property type="project" value="UniProtKB-UniRule"/>
</dbReference>
<evidence type="ECO:0000256" key="7">
    <source>
        <dbReference type="ARBA" id="ARBA00022842"/>
    </source>
</evidence>
<feature type="binding site" evidence="11">
    <location>
        <position position="183"/>
    </location>
    <ligand>
        <name>Mg(2+)</name>
        <dbReference type="ChEBI" id="CHEBI:18420"/>
    </ligand>
</feature>
<comment type="similarity">
    <text evidence="10">Belongs to the ApbE family.</text>
</comment>
<proteinExistence type="inferred from homology"/>
<comment type="catalytic activity">
    <reaction evidence="9 10">
        <text>L-threonyl-[protein] + FAD = FMN-L-threonyl-[protein] + AMP + H(+)</text>
        <dbReference type="Rhea" id="RHEA:36847"/>
        <dbReference type="Rhea" id="RHEA-COMP:11060"/>
        <dbReference type="Rhea" id="RHEA-COMP:11061"/>
        <dbReference type="ChEBI" id="CHEBI:15378"/>
        <dbReference type="ChEBI" id="CHEBI:30013"/>
        <dbReference type="ChEBI" id="CHEBI:57692"/>
        <dbReference type="ChEBI" id="CHEBI:74257"/>
        <dbReference type="ChEBI" id="CHEBI:456215"/>
        <dbReference type="EC" id="2.7.1.180"/>
    </reaction>
</comment>
<feature type="binding site" evidence="11">
    <location>
        <position position="297"/>
    </location>
    <ligand>
        <name>Mg(2+)</name>
        <dbReference type="ChEBI" id="CHEBI:18420"/>
    </ligand>
</feature>
<evidence type="ECO:0000256" key="5">
    <source>
        <dbReference type="ARBA" id="ARBA00022723"/>
    </source>
</evidence>
<dbReference type="Proteomes" id="UP000245959">
    <property type="component" value="Unassembled WGS sequence"/>
</dbReference>
<dbReference type="PANTHER" id="PTHR30040">
    <property type="entry name" value="THIAMINE BIOSYNTHESIS LIPOPROTEIN APBE"/>
    <property type="match status" value="1"/>
</dbReference>
<dbReference type="InterPro" id="IPR003374">
    <property type="entry name" value="ApbE-like_sf"/>
</dbReference>
<evidence type="ECO:0000313" key="15">
    <source>
        <dbReference type="Proteomes" id="UP000576225"/>
    </source>
</evidence>
<dbReference type="RefSeq" id="WP_116884712.1">
    <property type="nucleotide sequence ID" value="NZ_CABMMC010000049.1"/>
</dbReference>
<keyword evidence="3 10" id="KW-0285">Flavoprotein</keyword>
<evidence type="ECO:0000256" key="4">
    <source>
        <dbReference type="ARBA" id="ARBA00022679"/>
    </source>
</evidence>
<sequence>MMTARTRFGLAGALLLVLVAAGFASAFAVQRAGLKKLEHSFPTMGTGAAFTFWGAPEKAELAAKNGRAEFDRVVRACNLYDPESELAKLNRSAAEAPFGCSDELWVLLSEARQAYEFSGGAFDITAKPLMDLWGFYRRRGDSLPSEAEIAEAKKRVGLDKVVFDDEKQTVKFTVPGMAFDLGGIAKGYAVDQAAEAALQAGIRRGVIDLGGNLRLLPEPPPGKPFYRVGIRNPKNRDELLPEPLELRNASVSTSGDYERYVTIGKQRYGHIMNPKTGLPTQADYSVTVIAPSAMLADWLSTSVFLEGEELGERAEREFPGVQVIFSTAP</sequence>
<evidence type="ECO:0000256" key="9">
    <source>
        <dbReference type="ARBA" id="ARBA00048540"/>
    </source>
</evidence>
<dbReference type="InterPro" id="IPR024932">
    <property type="entry name" value="ApbE"/>
</dbReference>
<keyword evidence="13" id="KW-0449">Lipoprotein</keyword>
<name>A0A2U1ASF7_9BACT</name>
<evidence type="ECO:0000313" key="14">
    <source>
        <dbReference type="Proteomes" id="UP000245959"/>
    </source>
</evidence>
<evidence type="ECO:0000256" key="1">
    <source>
        <dbReference type="ARBA" id="ARBA00011955"/>
    </source>
</evidence>
<evidence type="ECO:0000256" key="6">
    <source>
        <dbReference type="ARBA" id="ARBA00022827"/>
    </source>
</evidence>
<organism evidence="13 14">
    <name type="scientific">Victivallis vadensis</name>
    <dbReference type="NCBI Taxonomy" id="172901"/>
    <lineage>
        <taxon>Bacteria</taxon>
        <taxon>Pseudomonadati</taxon>
        <taxon>Lentisphaerota</taxon>
        <taxon>Lentisphaeria</taxon>
        <taxon>Victivallales</taxon>
        <taxon>Victivallaceae</taxon>
        <taxon>Victivallis</taxon>
    </lineage>
</organism>
<keyword evidence="7 10" id="KW-0460">Magnesium</keyword>
<feature type="binding site" evidence="11">
    <location>
        <position position="301"/>
    </location>
    <ligand>
        <name>Mg(2+)</name>
        <dbReference type="ChEBI" id="CHEBI:18420"/>
    </ligand>
</feature>
<keyword evidence="5 10" id="KW-0479">Metal-binding</keyword>
<dbReference type="Proteomes" id="UP000576225">
    <property type="component" value="Unassembled WGS sequence"/>
</dbReference>
<dbReference type="SUPFAM" id="SSF143631">
    <property type="entry name" value="ApbE-like"/>
    <property type="match status" value="1"/>
</dbReference>
<dbReference type="AlphaFoldDB" id="A0A2U1ASF7"/>
<evidence type="ECO:0000256" key="8">
    <source>
        <dbReference type="ARBA" id="ARBA00031306"/>
    </source>
</evidence>
<evidence type="ECO:0000313" key="13">
    <source>
        <dbReference type="EMBL" id="PVY39355.1"/>
    </source>
</evidence>
<evidence type="ECO:0000256" key="2">
    <source>
        <dbReference type="ARBA" id="ARBA00016337"/>
    </source>
</evidence>
<dbReference type="EMBL" id="QEKH01000021">
    <property type="protein sequence ID" value="PVY39355.1"/>
    <property type="molecule type" value="Genomic_DNA"/>
</dbReference>
<comment type="cofactor">
    <cofactor evidence="11">
        <name>Mg(2+)</name>
        <dbReference type="ChEBI" id="CHEBI:18420"/>
    </cofactor>
    <cofactor evidence="11">
        <name>Mn(2+)</name>
        <dbReference type="ChEBI" id="CHEBI:29035"/>
    </cofactor>
    <text evidence="11">Magnesium. Can also use manganese.</text>
</comment>
<keyword evidence="14" id="KW-1185">Reference proteome</keyword>
<dbReference type="Pfam" id="PF02424">
    <property type="entry name" value="ApbE"/>
    <property type="match status" value="1"/>
</dbReference>
<gene>
    <name evidence="13" type="ORF">C8D82_12129</name>
    <name evidence="12" type="ORF">HF882_05185</name>
</gene>
<reference evidence="12 15" key="2">
    <citation type="submission" date="2020-04" db="EMBL/GenBank/DDBJ databases">
        <authorList>
            <person name="Hitch T.C.A."/>
            <person name="Wylensek D."/>
            <person name="Clavel T."/>
        </authorList>
    </citation>
    <scope>NUCLEOTIDE SEQUENCE [LARGE SCALE GENOMIC DNA]</scope>
    <source>
        <strain evidence="12 15">COR2-253-APC-1A</strain>
    </source>
</reference>
<keyword evidence="6 10" id="KW-0274">FAD</keyword>
<dbReference type="Gene3D" id="3.10.520.10">
    <property type="entry name" value="ApbE-like domains"/>
    <property type="match status" value="1"/>
</dbReference>
<dbReference type="GeneID" id="78296005"/>